<gene>
    <name evidence="1" type="ORF">K466DRAFT_605199</name>
</gene>
<reference evidence="1 2" key="1">
    <citation type="journal article" date="2019" name="Nat. Ecol. Evol.">
        <title>Megaphylogeny resolves global patterns of mushroom evolution.</title>
        <authorList>
            <person name="Varga T."/>
            <person name="Krizsan K."/>
            <person name="Foldi C."/>
            <person name="Dima B."/>
            <person name="Sanchez-Garcia M."/>
            <person name="Sanchez-Ramirez S."/>
            <person name="Szollosi G.J."/>
            <person name="Szarkandi J.G."/>
            <person name="Papp V."/>
            <person name="Albert L."/>
            <person name="Andreopoulos W."/>
            <person name="Angelini C."/>
            <person name="Antonin V."/>
            <person name="Barry K.W."/>
            <person name="Bougher N.L."/>
            <person name="Buchanan P."/>
            <person name="Buyck B."/>
            <person name="Bense V."/>
            <person name="Catcheside P."/>
            <person name="Chovatia M."/>
            <person name="Cooper J."/>
            <person name="Damon W."/>
            <person name="Desjardin D."/>
            <person name="Finy P."/>
            <person name="Geml J."/>
            <person name="Haridas S."/>
            <person name="Hughes K."/>
            <person name="Justo A."/>
            <person name="Karasinski D."/>
            <person name="Kautmanova I."/>
            <person name="Kiss B."/>
            <person name="Kocsube S."/>
            <person name="Kotiranta H."/>
            <person name="LaButti K.M."/>
            <person name="Lechner B.E."/>
            <person name="Liimatainen K."/>
            <person name="Lipzen A."/>
            <person name="Lukacs Z."/>
            <person name="Mihaltcheva S."/>
            <person name="Morgado L.N."/>
            <person name="Niskanen T."/>
            <person name="Noordeloos M.E."/>
            <person name="Ohm R.A."/>
            <person name="Ortiz-Santana B."/>
            <person name="Ovrebo C."/>
            <person name="Racz N."/>
            <person name="Riley R."/>
            <person name="Savchenko A."/>
            <person name="Shiryaev A."/>
            <person name="Soop K."/>
            <person name="Spirin V."/>
            <person name="Szebenyi C."/>
            <person name="Tomsovsky M."/>
            <person name="Tulloss R.E."/>
            <person name="Uehling J."/>
            <person name="Grigoriev I.V."/>
            <person name="Vagvolgyi C."/>
            <person name="Papp T."/>
            <person name="Martin F.M."/>
            <person name="Miettinen O."/>
            <person name="Hibbett D.S."/>
            <person name="Nagy L.G."/>
        </authorList>
    </citation>
    <scope>NUCLEOTIDE SEQUENCE [LARGE SCALE GENOMIC DNA]</scope>
    <source>
        <strain evidence="1 2">HHB13444</strain>
    </source>
</reference>
<keyword evidence="2" id="KW-1185">Reference proteome</keyword>
<dbReference type="AlphaFoldDB" id="A0A5C3NUY7"/>
<accession>A0A5C3NUY7</accession>
<protein>
    <submittedName>
        <fullName evidence="1">Uncharacterized protein</fullName>
    </submittedName>
</protein>
<evidence type="ECO:0000313" key="1">
    <source>
        <dbReference type="EMBL" id="TFK80599.1"/>
    </source>
</evidence>
<dbReference type="Proteomes" id="UP000308197">
    <property type="component" value="Unassembled WGS sequence"/>
</dbReference>
<organism evidence="1 2">
    <name type="scientific">Polyporus arcularius HHB13444</name>
    <dbReference type="NCBI Taxonomy" id="1314778"/>
    <lineage>
        <taxon>Eukaryota</taxon>
        <taxon>Fungi</taxon>
        <taxon>Dikarya</taxon>
        <taxon>Basidiomycota</taxon>
        <taxon>Agaricomycotina</taxon>
        <taxon>Agaricomycetes</taxon>
        <taxon>Polyporales</taxon>
        <taxon>Polyporaceae</taxon>
        <taxon>Polyporus</taxon>
    </lineage>
</organism>
<proteinExistence type="predicted"/>
<dbReference type="InParanoid" id="A0A5C3NUY7"/>
<dbReference type="EMBL" id="ML211741">
    <property type="protein sequence ID" value="TFK80599.1"/>
    <property type="molecule type" value="Genomic_DNA"/>
</dbReference>
<sequence length="165" mass="17715">MPPWTTYQDHLIDLGRGLPLWDPTPKKSLEIIEGSVLYPGIEGTFSVLFNTRKSPDDPQWQPHGVPNGFLTLDEECGPLTIDGPREVLGLSGWNCRGVEWTREVSGGLSLGSPAGAGPTVSAGGGFKLTCKKTSGAVLALAHDPISTYIESSARIASYMTRHHES</sequence>
<evidence type="ECO:0000313" key="2">
    <source>
        <dbReference type="Proteomes" id="UP000308197"/>
    </source>
</evidence>
<name>A0A5C3NUY7_9APHY</name>